<feature type="non-terminal residue" evidence="1">
    <location>
        <position position="94"/>
    </location>
</feature>
<gene>
    <name evidence="1" type="ORF">DERP_007416</name>
</gene>
<organism evidence="1 2">
    <name type="scientific">Dermatophagoides pteronyssinus</name>
    <name type="common">European house dust mite</name>
    <dbReference type="NCBI Taxonomy" id="6956"/>
    <lineage>
        <taxon>Eukaryota</taxon>
        <taxon>Metazoa</taxon>
        <taxon>Ecdysozoa</taxon>
        <taxon>Arthropoda</taxon>
        <taxon>Chelicerata</taxon>
        <taxon>Arachnida</taxon>
        <taxon>Acari</taxon>
        <taxon>Acariformes</taxon>
        <taxon>Sarcoptiformes</taxon>
        <taxon>Astigmata</taxon>
        <taxon>Psoroptidia</taxon>
        <taxon>Analgoidea</taxon>
        <taxon>Pyroglyphidae</taxon>
        <taxon>Dermatophagoidinae</taxon>
        <taxon>Dermatophagoides</taxon>
    </lineage>
</organism>
<proteinExistence type="predicted"/>
<accession>A0ABQ8J4E5</accession>
<dbReference type="EMBL" id="NJHN03000077">
    <property type="protein sequence ID" value="KAH9417418.1"/>
    <property type="molecule type" value="Genomic_DNA"/>
</dbReference>
<sequence>KYSQPSTTTKDIERFAQNIIFERNNNNASHHQTTLLNQTDKKQFDNIEIYNQNKNIIVDSGGRIPISFGNYLNSKTTTTIVSMPSPMTISSSAS</sequence>
<comment type="caution">
    <text evidence="1">The sequence shown here is derived from an EMBL/GenBank/DDBJ whole genome shotgun (WGS) entry which is preliminary data.</text>
</comment>
<name>A0ABQ8J4E5_DERPT</name>
<feature type="non-terminal residue" evidence="1">
    <location>
        <position position="1"/>
    </location>
</feature>
<evidence type="ECO:0000313" key="1">
    <source>
        <dbReference type="EMBL" id="KAH9417418.1"/>
    </source>
</evidence>
<reference evidence="1 2" key="1">
    <citation type="journal article" date="2018" name="J. Allergy Clin. Immunol.">
        <title>High-quality assembly of Dermatophagoides pteronyssinus genome and transcriptome reveals a wide range of novel allergens.</title>
        <authorList>
            <person name="Liu X.Y."/>
            <person name="Yang K.Y."/>
            <person name="Wang M.Q."/>
            <person name="Kwok J.S."/>
            <person name="Zeng X."/>
            <person name="Yang Z."/>
            <person name="Xiao X.J."/>
            <person name="Lau C.P."/>
            <person name="Li Y."/>
            <person name="Huang Z.M."/>
            <person name="Ba J.G."/>
            <person name="Yim A.K."/>
            <person name="Ouyang C.Y."/>
            <person name="Ngai S.M."/>
            <person name="Chan T.F."/>
            <person name="Leung E.L."/>
            <person name="Liu L."/>
            <person name="Liu Z.G."/>
            <person name="Tsui S.K."/>
        </authorList>
    </citation>
    <scope>NUCLEOTIDE SEQUENCE [LARGE SCALE GENOMIC DNA]</scope>
    <source>
        <strain evidence="1">Derp</strain>
    </source>
</reference>
<evidence type="ECO:0000313" key="2">
    <source>
        <dbReference type="Proteomes" id="UP000887458"/>
    </source>
</evidence>
<keyword evidence="2" id="KW-1185">Reference proteome</keyword>
<dbReference type="Proteomes" id="UP000887458">
    <property type="component" value="Unassembled WGS sequence"/>
</dbReference>
<protein>
    <submittedName>
        <fullName evidence="1">Uncharacterized protein</fullName>
    </submittedName>
</protein>
<reference evidence="1 2" key="2">
    <citation type="journal article" date="2022" name="Mol. Biol. Evol.">
        <title>Comparative Genomics Reveals Insights into the Divergent Evolution of Astigmatic Mites and Household Pest Adaptations.</title>
        <authorList>
            <person name="Xiong Q."/>
            <person name="Wan A.T."/>
            <person name="Liu X."/>
            <person name="Fung C.S."/>
            <person name="Xiao X."/>
            <person name="Malainual N."/>
            <person name="Hou J."/>
            <person name="Wang L."/>
            <person name="Wang M."/>
            <person name="Yang K.Y."/>
            <person name="Cui Y."/>
            <person name="Leung E.L."/>
            <person name="Nong W."/>
            <person name="Shin S.K."/>
            <person name="Au S.W."/>
            <person name="Jeong K.Y."/>
            <person name="Chew F.T."/>
            <person name="Hui J.H."/>
            <person name="Leung T.F."/>
            <person name="Tungtrongchitr A."/>
            <person name="Zhong N."/>
            <person name="Liu Z."/>
            <person name="Tsui S.K."/>
        </authorList>
    </citation>
    <scope>NUCLEOTIDE SEQUENCE [LARGE SCALE GENOMIC DNA]</scope>
    <source>
        <strain evidence="1">Derp</strain>
    </source>
</reference>